<evidence type="ECO:0000259" key="8">
    <source>
        <dbReference type="SMART" id="SM00062"/>
    </source>
</evidence>
<keyword evidence="3 7" id="KW-0732">Signal</keyword>
<evidence type="ECO:0000313" key="10">
    <source>
        <dbReference type="EMBL" id="MFC0523554.1"/>
    </source>
</evidence>
<name>A0ABV6LMB3_9BACI</name>
<proteinExistence type="inferred from homology"/>
<gene>
    <name evidence="10" type="ORF">ACFFGV_08140</name>
</gene>
<dbReference type="Pfam" id="PF00497">
    <property type="entry name" value="SBP_bac_3"/>
    <property type="match status" value="1"/>
</dbReference>
<evidence type="ECO:0000256" key="5">
    <source>
        <dbReference type="ARBA" id="ARBA00023288"/>
    </source>
</evidence>
<feature type="domain" description="Solute-binding protein family 3/N-terminal" evidence="8">
    <location>
        <begin position="48"/>
        <end position="268"/>
    </location>
</feature>
<dbReference type="SMART" id="SM00062">
    <property type="entry name" value="PBPb"/>
    <property type="match status" value="1"/>
</dbReference>
<evidence type="ECO:0000313" key="11">
    <source>
        <dbReference type="Proteomes" id="UP001589836"/>
    </source>
</evidence>
<keyword evidence="11" id="KW-1185">Reference proteome</keyword>
<comment type="similarity">
    <text evidence="2 6">Belongs to the bacterial solute-binding protein 3 family.</text>
</comment>
<reference evidence="10 11" key="1">
    <citation type="submission" date="2024-09" db="EMBL/GenBank/DDBJ databases">
        <authorList>
            <person name="Sun Q."/>
            <person name="Mori K."/>
        </authorList>
    </citation>
    <scope>NUCLEOTIDE SEQUENCE [LARGE SCALE GENOMIC DNA]</scope>
    <source>
        <strain evidence="10 11">NCAIM B.02529</strain>
    </source>
</reference>
<dbReference type="InterPro" id="IPR001638">
    <property type="entry name" value="Solute-binding_3/MltF_N"/>
</dbReference>
<dbReference type="RefSeq" id="WP_377346504.1">
    <property type="nucleotide sequence ID" value="NZ_JBHLTP010000005.1"/>
</dbReference>
<feature type="chain" id="PRO_5045574894" evidence="7">
    <location>
        <begin position="19"/>
        <end position="272"/>
    </location>
</feature>
<sequence>MKKFLSIISFALLSLVIAACGTSGEEDNTSAEGNTDQSLYDQIKEEGVIKVGTEGTYAPYTFHDDEDKLTGYDVEVAREVGKRLDLEVEFMETKWDSMFAGLNSERFDMIANQVGIKPEREKKYDFSTPYTVSTAVLVAKEGNDSINSFEDLQGATAAQSLTSNYKDIAKEYGAEITGVEGFNPAMQLITSGRADATVNDRLSVLDFIQKKGDNAQVEIVDREEEASESALMFRKGNEELVEAVNGALKEMKEDGTLKQISEKWFGEDVSTK</sequence>
<dbReference type="InterPro" id="IPR001320">
    <property type="entry name" value="Iontro_rcpt_C"/>
</dbReference>
<evidence type="ECO:0000256" key="3">
    <source>
        <dbReference type="ARBA" id="ARBA00022729"/>
    </source>
</evidence>
<protein>
    <submittedName>
        <fullName evidence="10">Transporter substrate-binding domain-containing protein</fullName>
    </submittedName>
</protein>
<dbReference type="PROSITE" id="PS01039">
    <property type="entry name" value="SBP_BACTERIAL_3"/>
    <property type="match status" value="1"/>
</dbReference>
<comment type="caution">
    <text evidence="10">The sequence shown here is derived from an EMBL/GenBank/DDBJ whole genome shotgun (WGS) entry which is preliminary data.</text>
</comment>
<dbReference type="EMBL" id="JBHLTP010000005">
    <property type="protein sequence ID" value="MFC0523554.1"/>
    <property type="molecule type" value="Genomic_DNA"/>
</dbReference>
<keyword evidence="4" id="KW-0564">Palmitate</keyword>
<feature type="signal peptide" evidence="7">
    <location>
        <begin position="1"/>
        <end position="18"/>
    </location>
</feature>
<dbReference type="InterPro" id="IPR018313">
    <property type="entry name" value="SBP_3_CS"/>
</dbReference>
<keyword evidence="5" id="KW-0449">Lipoprotein</keyword>
<evidence type="ECO:0000256" key="1">
    <source>
        <dbReference type="ARBA" id="ARBA00004196"/>
    </source>
</evidence>
<evidence type="ECO:0000256" key="4">
    <source>
        <dbReference type="ARBA" id="ARBA00023139"/>
    </source>
</evidence>
<dbReference type="SMART" id="SM00079">
    <property type="entry name" value="PBPe"/>
    <property type="match status" value="1"/>
</dbReference>
<feature type="domain" description="Ionotropic glutamate receptor C-terminal" evidence="9">
    <location>
        <begin position="48"/>
        <end position="267"/>
    </location>
</feature>
<dbReference type="CDD" id="cd13711">
    <property type="entry name" value="PBP2_Ngo0372_TcyA"/>
    <property type="match status" value="1"/>
</dbReference>
<accession>A0ABV6LMB3</accession>
<evidence type="ECO:0000256" key="2">
    <source>
        <dbReference type="ARBA" id="ARBA00010333"/>
    </source>
</evidence>
<dbReference type="Gene3D" id="3.40.190.10">
    <property type="entry name" value="Periplasmic binding protein-like II"/>
    <property type="match status" value="2"/>
</dbReference>
<evidence type="ECO:0000256" key="6">
    <source>
        <dbReference type="RuleBase" id="RU003744"/>
    </source>
</evidence>
<dbReference type="PROSITE" id="PS51257">
    <property type="entry name" value="PROKAR_LIPOPROTEIN"/>
    <property type="match status" value="1"/>
</dbReference>
<comment type="subcellular location">
    <subcellularLocation>
        <location evidence="1">Cell envelope</location>
    </subcellularLocation>
</comment>
<dbReference type="PANTHER" id="PTHR35936">
    <property type="entry name" value="MEMBRANE-BOUND LYTIC MUREIN TRANSGLYCOSYLASE F"/>
    <property type="match status" value="1"/>
</dbReference>
<dbReference type="PANTHER" id="PTHR35936:SF34">
    <property type="entry name" value="ABC TRANSPORTER EXTRACELLULAR-BINDING PROTEIN YCKB-RELATED"/>
    <property type="match status" value="1"/>
</dbReference>
<evidence type="ECO:0000259" key="9">
    <source>
        <dbReference type="SMART" id="SM00079"/>
    </source>
</evidence>
<organism evidence="10 11">
    <name type="scientific">Pontibacillus salicampi</name>
    <dbReference type="NCBI Taxonomy" id="1449801"/>
    <lineage>
        <taxon>Bacteria</taxon>
        <taxon>Bacillati</taxon>
        <taxon>Bacillota</taxon>
        <taxon>Bacilli</taxon>
        <taxon>Bacillales</taxon>
        <taxon>Bacillaceae</taxon>
        <taxon>Pontibacillus</taxon>
    </lineage>
</organism>
<dbReference type="Proteomes" id="UP001589836">
    <property type="component" value="Unassembled WGS sequence"/>
</dbReference>
<dbReference type="SUPFAM" id="SSF53850">
    <property type="entry name" value="Periplasmic binding protein-like II"/>
    <property type="match status" value="1"/>
</dbReference>
<evidence type="ECO:0000256" key="7">
    <source>
        <dbReference type="SAM" id="SignalP"/>
    </source>
</evidence>